<feature type="transmembrane region" description="Helical" evidence="6">
    <location>
        <begin position="454"/>
        <end position="479"/>
    </location>
</feature>
<dbReference type="GO" id="GO:0016020">
    <property type="term" value="C:membrane"/>
    <property type="evidence" value="ECO:0007669"/>
    <property type="project" value="UniProtKB-SubCell"/>
</dbReference>
<keyword evidence="4 6" id="KW-0472">Membrane</keyword>
<dbReference type="OrthoDB" id="222868at2"/>
<dbReference type="KEGG" id="rcf:Poly24_11470"/>
<feature type="domain" description="O-antigen ligase-related" evidence="7">
    <location>
        <begin position="287"/>
        <end position="431"/>
    </location>
</feature>
<feature type="transmembrane region" description="Helical" evidence="6">
    <location>
        <begin position="155"/>
        <end position="174"/>
    </location>
</feature>
<evidence type="ECO:0000313" key="8">
    <source>
        <dbReference type="EMBL" id="QDV67447.1"/>
    </source>
</evidence>
<evidence type="ECO:0000256" key="6">
    <source>
        <dbReference type="SAM" id="Phobius"/>
    </source>
</evidence>
<evidence type="ECO:0000256" key="3">
    <source>
        <dbReference type="ARBA" id="ARBA00022989"/>
    </source>
</evidence>
<feature type="transmembrane region" description="Helical" evidence="6">
    <location>
        <begin position="181"/>
        <end position="200"/>
    </location>
</feature>
<protein>
    <submittedName>
        <fullName evidence="8">O-Antigen ligase</fullName>
    </submittedName>
</protein>
<keyword evidence="8" id="KW-0436">Ligase</keyword>
<feature type="compositionally biased region" description="Polar residues" evidence="5">
    <location>
        <begin position="128"/>
        <end position="141"/>
    </location>
</feature>
<keyword evidence="2 6" id="KW-0812">Transmembrane</keyword>
<evidence type="ECO:0000256" key="4">
    <source>
        <dbReference type="ARBA" id="ARBA00023136"/>
    </source>
</evidence>
<keyword evidence="9" id="KW-1185">Reference proteome</keyword>
<proteinExistence type="predicted"/>
<dbReference type="PANTHER" id="PTHR37422">
    <property type="entry name" value="TEICHURONIC ACID BIOSYNTHESIS PROTEIN TUAE"/>
    <property type="match status" value="1"/>
</dbReference>
<name>A0A518JPH6_9BACT</name>
<evidence type="ECO:0000256" key="2">
    <source>
        <dbReference type="ARBA" id="ARBA00022692"/>
    </source>
</evidence>
<feature type="transmembrane region" description="Helical" evidence="6">
    <location>
        <begin position="302"/>
        <end position="319"/>
    </location>
</feature>
<feature type="transmembrane region" description="Helical" evidence="6">
    <location>
        <begin position="21"/>
        <end position="45"/>
    </location>
</feature>
<dbReference type="GO" id="GO:0016874">
    <property type="term" value="F:ligase activity"/>
    <property type="evidence" value="ECO:0007669"/>
    <property type="project" value="UniProtKB-KW"/>
</dbReference>
<gene>
    <name evidence="8" type="ORF">Poly24_11470</name>
</gene>
<dbReference type="AlphaFoldDB" id="A0A518JPH6"/>
<organism evidence="8 9">
    <name type="scientific">Rosistilla carotiformis</name>
    <dbReference type="NCBI Taxonomy" id="2528017"/>
    <lineage>
        <taxon>Bacteria</taxon>
        <taxon>Pseudomonadati</taxon>
        <taxon>Planctomycetota</taxon>
        <taxon>Planctomycetia</taxon>
        <taxon>Pirellulales</taxon>
        <taxon>Pirellulaceae</taxon>
        <taxon>Rosistilla</taxon>
    </lineage>
</organism>
<feature type="transmembrane region" description="Helical" evidence="6">
    <location>
        <begin position="522"/>
        <end position="544"/>
    </location>
</feature>
<dbReference type="InterPro" id="IPR007016">
    <property type="entry name" value="O-antigen_ligase-rel_domated"/>
</dbReference>
<sequence length="910" mass="99653">MSRNDRPIAKPRQADSKGSRWWANLGIYLCHLTILGLLSYSAWMYGGAQTIVQWQLAVGMSVAVGLGLIVVESRETTPRPRSGLCVLCFLWLLWGWLQSVPLPERLVHTVSPGTANTRAEFIPASGDPETSSPRPTDATSSSFQTLSIIPSQSRVGWSVSTLGVAGLVLGCTVFTTRNGRLTLMLGIAANAGAIAVWSIMQRATDSTQVVPGIQEEYFRDTFSTFHYRNAGAAYLLVGLSAASGIAIWNLANKQLWNFGRQRGSRNLQVYNRGGYWTDLPVVASISLMLLIGIAIVLSLSRGAWVCGAAGLFFIAIAGLRTVGWRAIAALGACAVAVVAGGSYLAAQHERIETRSTDLALDHIAGDGRFEHFWDGVDAAIHYIPTGSGIGTYGFAHLPFMHEDSTAWYENAHNQYLEVLTESGILGMVLLMSGIVLLGIRSWHVLTCSKEPSQIGIGAAGCVALIAVAGQALVDFVIIYPANMMTAGLLLGAVCGCELRSSKGSPTDASTYHSKPPTSPRPIALGPFAWLMLLAIPLFSSQFILGREVHSQQILLATTPLSDDQLPSQKECSENAQQLQKLTDAMPDNAIAWQQLAWWQNAELRLRIIARHASNQPSVSDAQQSEQWIIQSPMGWFEAFAVADQQQQSKLRNQLVPEEGDRQLLHSSLAALSRANESNPLMPQTHLNRATLAPWIGDDWRPHALRLKQLARSNPEQLYFAGLLFYLGDEQELAIETWRRYLAIAATRRQTILGLAMMKWKAETIVNQLFPANPDLLIAMTGHALRDKKLAELVPFCQRRSEQLIHSEGLLTTAERHACNAQLAELNADLQRAAEHWQNATLAAPQNIDYRLRSASLALKLGDARTAQKQANVARALGGSNPQLDRIFAAIELQKPRHRARDQEASPRDMR</sequence>
<feature type="transmembrane region" description="Helical" evidence="6">
    <location>
        <begin position="326"/>
        <end position="346"/>
    </location>
</feature>
<feature type="transmembrane region" description="Helical" evidence="6">
    <location>
        <begin position="273"/>
        <end position="296"/>
    </location>
</feature>
<evidence type="ECO:0000259" key="7">
    <source>
        <dbReference type="Pfam" id="PF04932"/>
    </source>
</evidence>
<feature type="transmembrane region" description="Helical" evidence="6">
    <location>
        <begin position="232"/>
        <end position="252"/>
    </location>
</feature>
<comment type="subcellular location">
    <subcellularLocation>
        <location evidence="1">Membrane</location>
        <topology evidence="1">Multi-pass membrane protein</topology>
    </subcellularLocation>
</comment>
<keyword evidence="3 6" id="KW-1133">Transmembrane helix</keyword>
<feature type="region of interest" description="Disordered" evidence="5">
    <location>
        <begin position="118"/>
        <end position="141"/>
    </location>
</feature>
<feature type="transmembrane region" description="Helical" evidence="6">
    <location>
        <begin position="51"/>
        <end position="71"/>
    </location>
</feature>
<evidence type="ECO:0000256" key="5">
    <source>
        <dbReference type="SAM" id="MobiDB-lite"/>
    </source>
</evidence>
<feature type="transmembrane region" description="Helical" evidence="6">
    <location>
        <begin position="423"/>
        <end position="442"/>
    </location>
</feature>
<feature type="transmembrane region" description="Helical" evidence="6">
    <location>
        <begin position="83"/>
        <end position="102"/>
    </location>
</feature>
<dbReference type="PANTHER" id="PTHR37422:SF23">
    <property type="entry name" value="TEICHURONIC ACID BIOSYNTHESIS PROTEIN TUAE"/>
    <property type="match status" value="1"/>
</dbReference>
<reference evidence="8 9" key="1">
    <citation type="submission" date="2019-02" db="EMBL/GenBank/DDBJ databases">
        <title>Deep-cultivation of Planctomycetes and their phenomic and genomic characterization uncovers novel biology.</title>
        <authorList>
            <person name="Wiegand S."/>
            <person name="Jogler M."/>
            <person name="Boedeker C."/>
            <person name="Pinto D."/>
            <person name="Vollmers J."/>
            <person name="Rivas-Marin E."/>
            <person name="Kohn T."/>
            <person name="Peeters S.H."/>
            <person name="Heuer A."/>
            <person name="Rast P."/>
            <person name="Oberbeckmann S."/>
            <person name="Bunk B."/>
            <person name="Jeske O."/>
            <person name="Meyerdierks A."/>
            <person name="Storesund J.E."/>
            <person name="Kallscheuer N."/>
            <person name="Luecker S."/>
            <person name="Lage O.M."/>
            <person name="Pohl T."/>
            <person name="Merkel B.J."/>
            <person name="Hornburger P."/>
            <person name="Mueller R.-W."/>
            <person name="Bruemmer F."/>
            <person name="Labrenz M."/>
            <person name="Spormann A.M."/>
            <person name="Op den Camp H."/>
            <person name="Overmann J."/>
            <person name="Amann R."/>
            <person name="Jetten M.S.M."/>
            <person name="Mascher T."/>
            <person name="Medema M.H."/>
            <person name="Devos D.P."/>
            <person name="Kaster A.-K."/>
            <person name="Ovreas L."/>
            <person name="Rohde M."/>
            <person name="Galperin M.Y."/>
            <person name="Jogler C."/>
        </authorList>
    </citation>
    <scope>NUCLEOTIDE SEQUENCE [LARGE SCALE GENOMIC DNA]</scope>
    <source>
        <strain evidence="8 9">Poly24</strain>
    </source>
</reference>
<dbReference type="Proteomes" id="UP000315082">
    <property type="component" value="Chromosome"/>
</dbReference>
<evidence type="ECO:0000313" key="9">
    <source>
        <dbReference type="Proteomes" id="UP000315082"/>
    </source>
</evidence>
<dbReference type="InterPro" id="IPR051533">
    <property type="entry name" value="WaaL-like"/>
</dbReference>
<dbReference type="Pfam" id="PF04932">
    <property type="entry name" value="Wzy_C"/>
    <property type="match status" value="1"/>
</dbReference>
<accession>A0A518JPH6</accession>
<evidence type="ECO:0000256" key="1">
    <source>
        <dbReference type="ARBA" id="ARBA00004141"/>
    </source>
</evidence>
<dbReference type="EMBL" id="CP036348">
    <property type="protein sequence ID" value="QDV67447.1"/>
    <property type="molecule type" value="Genomic_DNA"/>
</dbReference>